<feature type="domain" description="Glutamine amidotransferase" evidence="10">
    <location>
        <begin position="5"/>
        <end position="210"/>
    </location>
</feature>
<dbReference type="InterPro" id="IPR017926">
    <property type="entry name" value="GATASE"/>
</dbReference>
<dbReference type="InterPro" id="IPR029062">
    <property type="entry name" value="Class_I_gatase-like"/>
</dbReference>
<gene>
    <name evidence="11" type="ORF">LCGC14_0379290</name>
</gene>
<dbReference type="Pfam" id="PF00117">
    <property type="entry name" value="GATase"/>
    <property type="match status" value="1"/>
</dbReference>
<dbReference type="PANTHER" id="PTHR42701:SF1">
    <property type="entry name" value="IMIDAZOLE GLYCEROL PHOSPHATE SYNTHASE SUBUNIT HISH"/>
    <property type="match status" value="1"/>
</dbReference>
<dbReference type="PIRSF" id="PIRSF000495">
    <property type="entry name" value="Amidotransf_hisH"/>
    <property type="match status" value="1"/>
</dbReference>
<dbReference type="HAMAP" id="MF_00278">
    <property type="entry name" value="HisH"/>
    <property type="match status" value="1"/>
</dbReference>
<dbReference type="GO" id="GO:0004359">
    <property type="term" value="F:glutaminase activity"/>
    <property type="evidence" value="ECO:0007669"/>
    <property type="project" value="UniProtKB-EC"/>
</dbReference>
<evidence type="ECO:0000256" key="7">
    <source>
        <dbReference type="ARBA" id="ARBA00023239"/>
    </source>
</evidence>
<comment type="pathway">
    <text evidence="1">Amino-acid biosynthesis; L-histidine biosynthesis; L-histidine from 5-phospho-alpha-D-ribose 1-diphosphate: step 5/9.</text>
</comment>
<evidence type="ECO:0000256" key="5">
    <source>
        <dbReference type="ARBA" id="ARBA00022962"/>
    </source>
</evidence>
<evidence type="ECO:0000256" key="6">
    <source>
        <dbReference type="ARBA" id="ARBA00023102"/>
    </source>
</evidence>
<comment type="subunit">
    <text evidence="2">Heterodimer of HisH and HisF.</text>
</comment>
<dbReference type="PROSITE" id="PS51273">
    <property type="entry name" value="GATASE_TYPE_1"/>
    <property type="match status" value="1"/>
</dbReference>
<protein>
    <recommendedName>
        <fullName evidence="10">Glutamine amidotransferase domain-containing protein</fullName>
    </recommendedName>
</protein>
<keyword evidence="3" id="KW-0028">Amino-acid biosynthesis</keyword>
<evidence type="ECO:0000256" key="9">
    <source>
        <dbReference type="ARBA" id="ARBA00049534"/>
    </source>
</evidence>
<dbReference type="GO" id="GO:0000107">
    <property type="term" value="F:imidazoleglycerol-phosphate synthase activity"/>
    <property type="evidence" value="ECO:0007669"/>
    <property type="project" value="TreeGrafter"/>
</dbReference>
<dbReference type="NCBIfam" id="TIGR01855">
    <property type="entry name" value="IMP_synth_hisH"/>
    <property type="match status" value="1"/>
</dbReference>
<dbReference type="InterPro" id="IPR010139">
    <property type="entry name" value="Imidazole-glycPsynth_HisH"/>
</dbReference>
<keyword evidence="7" id="KW-0456">Lyase</keyword>
<dbReference type="Gene3D" id="3.40.50.880">
    <property type="match status" value="1"/>
</dbReference>
<dbReference type="PANTHER" id="PTHR42701">
    <property type="entry name" value="IMIDAZOLE GLYCEROL PHOSPHATE SYNTHASE SUBUNIT HISH"/>
    <property type="match status" value="1"/>
</dbReference>
<keyword evidence="4" id="KW-0378">Hydrolase</keyword>
<name>A0A0F9VQ36_9ZZZZ</name>
<dbReference type="AlphaFoldDB" id="A0A0F9VQ36"/>
<keyword evidence="6" id="KW-0368">Histidine biosynthesis</keyword>
<evidence type="ECO:0000313" key="11">
    <source>
        <dbReference type="EMBL" id="KKN75576.1"/>
    </source>
</evidence>
<comment type="caution">
    <text evidence="11">The sequence shown here is derived from an EMBL/GenBank/DDBJ whole genome shotgun (WGS) entry which is preliminary data.</text>
</comment>
<dbReference type="EMBL" id="LAZR01000307">
    <property type="protein sequence ID" value="KKN75576.1"/>
    <property type="molecule type" value="Genomic_DNA"/>
</dbReference>
<evidence type="ECO:0000259" key="10">
    <source>
        <dbReference type="Pfam" id="PF00117"/>
    </source>
</evidence>
<comment type="catalytic activity">
    <reaction evidence="8">
        <text>5-[(5-phospho-1-deoxy-D-ribulos-1-ylimino)methylamino]-1-(5-phospho-beta-D-ribosyl)imidazole-4-carboxamide + L-glutamine = D-erythro-1-(imidazol-4-yl)glycerol 3-phosphate + 5-amino-1-(5-phospho-beta-D-ribosyl)imidazole-4-carboxamide + L-glutamate + H(+)</text>
        <dbReference type="Rhea" id="RHEA:24793"/>
        <dbReference type="ChEBI" id="CHEBI:15378"/>
        <dbReference type="ChEBI" id="CHEBI:29985"/>
        <dbReference type="ChEBI" id="CHEBI:58278"/>
        <dbReference type="ChEBI" id="CHEBI:58359"/>
        <dbReference type="ChEBI" id="CHEBI:58475"/>
        <dbReference type="ChEBI" id="CHEBI:58525"/>
        <dbReference type="EC" id="4.3.2.10"/>
    </reaction>
</comment>
<dbReference type="GO" id="GO:0000105">
    <property type="term" value="P:L-histidine biosynthetic process"/>
    <property type="evidence" value="ECO:0007669"/>
    <property type="project" value="UniProtKB-UniPathway"/>
</dbReference>
<dbReference type="GO" id="GO:0016829">
    <property type="term" value="F:lyase activity"/>
    <property type="evidence" value="ECO:0007669"/>
    <property type="project" value="UniProtKB-KW"/>
</dbReference>
<evidence type="ECO:0000256" key="2">
    <source>
        <dbReference type="ARBA" id="ARBA00011152"/>
    </source>
</evidence>
<keyword evidence="5" id="KW-0315">Glutamine amidotransferase</keyword>
<organism evidence="11">
    <name type="scientific">marine sediment metagenome</name>
    <dbReference type="NCBI Taxonomy" id="412755"/>
    <lineage>
        <taxon>unclassified sequences</taxon>
        <taxon>metagenomes</taxon>
        <taxon>ecological metagenomes</taxon>
    </lineage>
</organism>
<comment type="catalytic activity">
    <reaction evidence="9">
        <text>L-glutamine + H2O = L-glutamate + NH4(+)</text>
        <dbReference type="Rhea" id="RHEA:15889"/>
        <dbReference type="ChEBI" id="CHEBI:15377"/>
        <dbReference type="ChEBI" id="CHEBI:28938"/>
        <dbReference type="ChEBI" id="CHEBI:29985"/>
        <dbReference type="ChEBI" id="CHEBI:58359"/>
        <dbReference type="EC" id="3.5.1.2"/>
    </reaction>
</comment>
<evidence type="ECO:0000256" key="8">
    <source>
        <dbReference type="ARBA" id="ARBA00047838"/>
    </source>
</evidence>
<evidence type="ECO:0000256" key="3">
    <source>
        <dbReference type="ARBA" id="ARBA00022605"/>
    </source>
</evidence>
<accession>A0A0F9VQ36</accession>
<reference evidence="11" key="1">
    <citation type="journal article" date="2015" name="Nature">
        <title>Complex archaea that bridge the gap between prokaryotes and eukaryotes.</title>
        <authorList>
            <person name="Spang A."/>
            <person name="Saw J.H."/>
            <person name="Jorgensen S.L."/>
            <person name="Zaremba-Niedzwiedzka K."/>
            <person name="Martijn J."/>
            <person name="Lind A.E."/>
            <person name="van Eijk R."/>
            <person name="Schleper C."/>
            <person name="Guy L."/>
            <person name="Ettema T.J."/>
        </authorList>
    </citation>
    <scope>NUCLEOTIDE SEQUENCE</scope>
</reference>
<dbReference type="CDD" id="cd01748">
    <property type="entry name" value="GATase1_IGP_Synthase"/>
    <property type="match status" value="1"/>
</dbReference>
<dbReference type="UniPathway" id="UPA00031">
    <property type="reaction ID" value="UER00010"/>
</dbReference>
<proteinExistence type="inferred from homology"/>
<evidence type="ECO:0000256" key="1">
    <source>
        <dbReference type="ARBA" id="ARBA00005091"/>
    </source>
</evidence>
<dbReference type="SUPFAM" id="SSF52317">
    <property type="entry name" value="Class I glutamine amidotransferase-like"/>
    <property type="match status" value="1"/>
</dbReference>
<sequence length="212" mass="22414">MKVTIIDYGMGNLFSVQRAVEICGVTNITLGTTPDDIIGADCLILPGVGAFKDGMQGLKAAGLVEPIKAYSGSGKPLLGICLGAQMLATTGEEFGTHEGLDLISGRVTKIPAQAGEFTQKLPFIGWTPLSAPRTNGFADTALQRLNSEESVYLVHSFHLEVADSADLLATYDYGGVPVTAAIQRKNVTGMQFHPEKSSVVGLRILSDFLAQV</sequence>
<evidence type="ECO:0000256" key="4">
    <source>
        <dbReference type="ARBA" id="ARBA00022801"/>
    </source>
</evidence>